<proteinExistence type="predicted"/>
<dbReference type="EMBL" id="CP000050">
    <property type="protein sequence ID" value="AAY47712.1"/>
    <property type="molecule type" value="Genomic_DNA"/>
</dbReference>
<protein>
    <recommendedName>
        <fullName evidence="3">DUF72 domain-containing protein</fullName>
    </recommendedName>
</protein>
<dbReference type="InterPro" id="IPR036520">
    <property type="entry name" value="UPF0759_sf"/>
</dbReference>
<dbReference type="SUPFAM" id="SSF117396">
    <property type="entry name" value="TM1631-like"/>
    <property type="match status" value="1"/>
</dbReference>
<dbReference type="Pfam" id="PF01904">
    <property type="entry name" value="DUF72"/>
    <property type="match status" value="1"/>
</dbReference>
<evidence type="ECO:0000313" key="2">
    <source>
        <dbReference type="Proteomes" id="UP000000420"/>
    </source>
</evidence>
<dbReference type="RefSeq" id="WP_011038620.1">
    <property type="nucleotide sequence ID" value="NC_007086.1"/>
</dbReference>
<evidence type="ECO:0000313" key="1">
    <source>
        <dbReference type="EMBL" id="AAY47712.1"/>
    </source>
</evidence>
<dbReference type="PANTHER" id="PTHR30348">
    <property type="entry name" value="UNCHARACTERIZED PROTEIN YECE"/>
    <property type="match status" value="1"/>
</dbReference>
<dbReference type="Proteomes" id="UP000000420">
    <property type="component" value="Chromosome"/>
</dbReference>
<sequence>MSTSAPPPQPAATALPRVYCGCAGWSIPAAERAQFGAGSSVLQRYATRLNAVEINSSFYRPHRTSTYARWADSVPTHFRFSVKLPRSISHDARLHQAGPLLDAFLAQAGALGERLGCLLLQLPPSAVFDARVAASFFAVLRRRWDGAVVCEPRHPSWFTAQAQALLHRHRIARCAADPAPVPAAALPDAPGMPGAPAYWRWHGTPKVYYSGYDNAALQRLAAAVRSGMAAHAANEQWVIFDNTAAGLAVPNALQLQKLLGIGR</sequence>
<organism evidence="1 2">
    <name type="scientific">Xanthomonas campestris pv. campestris (strain 8004)</name>
    <dbReference type="NCBI Taxonomy" id="314565"/>
    <lineage>
        <taxon>Bacteria</taxon>
        <taxon>Pseudomonadati</taxon>
        <taxon>Pseudomonadota</taxon>
        <taxon>Gammaproteobacteria</taxon>
        <taxon>Lysobacterales</taxon>
        <taxon>Lysobacteraceae</taxon>
        <taxon>Xanthomonas</taxon>
    </lineage>
</organism>
<reference evidence="1 2" key="1">
    <citation type="journal article" date="2005" name="Genome Res.">
        <title>Comparative and functional genomic analyses of the pathogenicity of phytopathogen Xanthomonas campestris pv. campestris.</title>
        <authorList>
            <person name="Qian W."/>
            <person name="Jia Y."/>
            <person name="Ren S.X."/>
            <person name="He Y.Q."/>
            <person name="Feng J.X."/>
            <person name="Lu L.F."/>
            <person name="Sun Q."/>
            <person name="Ying G."/>
            <person name="Tang D.J."/>
            <person name="Tang H."/>
            <person name="Wu W."/>
            <person name="Hao P."/>
            <person name="Wang L."/>
            <person name="Jiang B.L."/>
            <person name="Zeng S."/>
            <person name="Gu W.Y."/>
            <person name="Lu G."/>
            <person name="Rong L."/>
            <person name="Tian Y."/>
            <person name="Yao Z."/>
            <person name="Fu G."/>
            <person name="Chen B."/>
            <person name="Fang R."/>
            <person name="Qiang B."/>
            <person name="Chen Z."/>
            <person name="Zhao G.P."/>
            <person name="Tang J.L."/>
            <person name="He C."/>
        </authorList>
    </citation>
    <scope>NUCLEOTIDE SEQUENCE [LARGE SCALE GENOMIC DNA]</scope>
    <source>
        <strain evidence="1 2">8004</strain>
    </source>
</reference>
<dbReference type="HOGENOM" id="CLU_046519_3_1_6"/>
<evidence type="ECO:0008006" key="3">
    <source>
        <dbReference type="Google" id="ProtNLM"/>
    </source>
</evidence>
<dbReference type="PANTHER" id="PTHR30348:SF14">
    <property type="entry name" value="BLR8050 PROTEIN"/>
    <property type="match status" value="1"/>
</dbReference>
<name>A0A0H2X3U2_XANC8</name>
<accession>A0A0H2X3U2</accession>
<gene>
    <name evidence="1" type="ordered locus">XC_0632</name>
</gene>
<dbReference type="KEGG" id="xcb:XC_0632"/>
<dbReference type="InterPro" id="IPR002763">
    <property type="entry name" value="DUF72"/>
</dbReference>
<dbReference type="Gene3D" id="3.20.20.410">
    <property type="entry name" value="Protein of unknown function UPF0759"/>
    <property type="match status" value="1"/>
</dbReference>
<dbReference type="AlphaFoldDB" id="A0A0H2X3U2"/>